<organism evidence="1 2">
    <name type="scientific">Effrenium voratum</name>
    <dbReference type="NCBI Taxonomy" id="2562239"/>
    <lineage>
        <taxon>Eukaryota</taxon>
        <taxon>Sar</taxon>
        <taxon>Alveolata</taxon>
        <taxon>Dinophyceae</taxon>
        <taxon>Suessiales</taxon>
        <taxon>Symbiodiniaceae</taxon>
        <taxon>Effrenium</taxon>
    </lineage>
</organism>
<protein>
    <submittedName>
        <fullName evidence="1">Uncharacterized protein</fullName>
    </submittedName>
</protein>
<reference evidence="1" key="1">
    <citation type="submission" date="2023-08" db="EMBL/GenBank/DDBJ databases">
        <authorList>
            <person name="Chen Y."/>
            <person name="Shah S."/>
            <person name="Dougan E. K."/>
            <person name="Thang M."/>
            <person name="Chan C."/>
        </authorList>
    </citation>
    <scope>NUCLEOTIDE SEQUENCE</scope>
</reference>
<evidence type="ECO:0000313" key="2">
    <source>
        <dbReference type="Proteomes" id="UP001178507"/>
    </source>
</evidence>
<sequence length="138" mass="15174">MCRAAADACAEGDKVGVGGWFIRKHSAPQCAPYCLHHDSDTSPRESDMLPARVFDELLAVPEADEAAKLRLISARHVEAHTPRRTKEAQWVARPQEGSKMEQLRIKSRAWALVKPLPGPVEGPAQLLCAAPRVCSDRK</sequence>
<evidence type="ECO:0000313" key="1">
    <source>
        <dbReference type="EMBL" id="CAJ1375028.1"/>
    </source>
</evidence>
<dbReference type="EMBL" id="CAUJNA010000294">
    <property type="protein sequence ID" value="CAJ1375028.1"/>
    <property type="molecule type" value="Genomic_DNA"/>
</dbReference>
<proteinExistence type="predicted"/>
<dbReference type="AlphaFoldDB" id="A0AA36MPC2"/>
<name>A0AA36MPC2_9DINO</name>
<gene>
    <name evidence="1" type="ORF">EVOR1521_LOCUS4407</name>
</gene>
<comment type="caution">
    <text evidence="1">The sequence shown here is derived from an EMBL/GenBank/DDBJ whole genome shotgun (WGS) entry which is preliminary data.</text>
</comment>
<accession>A0AA36MPC2</accession>
<keyword evidence="2" id="KW-1185">Reference proteome</keyword>
<dbReference type="Proteomes" id="UP001178507">
    <property type="component" value="Unassembled WGS sequence"/>
</dbReference>